<sequence>MAVVLPRQETSTSGLGSVPSCSVSPAMAASGLSDPELRAELLALGYQPGPITDSTRKLYEKKLTRLRAEVAAGQRSRRAGGGGTGSKGAASPAGPSSSRRPKAGSGASPRAATPRHQHVLVRRESEEEDEEGEEVEEGSSHYEQPRWGAAPGSRGLLAQRNHWSTELGGTSGRTRLEAEEGVLPPSSSPWEGRSGSLASSRTRLEAGGGGFASPYPRDAVPAERLISGTSWGATARGGAVGLQSPKWWEREQSLSPEASWELNKGGTSSSAGFSSRAHLETERWSPSSSYLDSVPRGSGGEGLVYRSPWRDGKETGLSPRSSKTLWGTGAEREFSRGTRWDGTRQHTSVKPQSQSVRRKGRGLEFYLSWFLWLATVGLLLIFLGILWVKMMGPARLEGPEENFKMLSVDCQKSTDGVSEYCQEKQEKVIMTILYELYNYLAIQAGSFECGNPENLESKCIPVNEAKAYIENVTGYSAKDFEDALQKLLDDHKDSGIWLQSDDPSEPVSSVQKVVCLESTHPRMGLGCRFHRALSTAITNLFIFFWTLAFLWGILILLKYYWRKREEEERAMYKMVQKIIAAVQSHYKEWEQNLERYPYVGILHIRDTLIPPQDRKKMKRIWDQAVDFLASNESRIQTESHRVAGEDMLVWRWTQPSYLSDSDH</sequence>
<dbReference type="InterPro" id="IPR052277">
    <property type="entry name" value="INM_ESCRT-Associated"/>
</dbReference>
<dbReference type="GO" id="GO:0051898">
    <property type="term" value="P:negative regulation of phosphatidylinositol 3-kinase/protein kinase B signal transduction"/>
    <property type="evidence" value="ECO:0007669"/>
    <property type="project" value="Ensembl"/>
</dbReference>
<dbReference type="FunFam" id="1.10.720.40:FF:000001">
    <property type="entry name" value="LEM domain containing 2, isoform CRA_a"/>
    <property type="match status" value="1"/>
</dbReference>
<dbReference type="GO" id="GO:0006998">
    <property type="term" value="P:nuclear envelope organization"/>
    <property type="evidence" value="ECO:0007669"/>
    <property type="project" value="Ensembl"/>
</dbReference>
<dbReference type="Pfam" id="PF03020">
    <property type="entry name" value="LEM"/>
    <property type="match status" value="1"/>
</dbReference>
<evidence type="ECO:0000256" key="8">
    <source>
        <dbReference type="ARBA" id="ARBA00023136"/>
    </source>
</evidence>
<evidence type="ECO:0000256" key="1">
    <source>
        <dbReference type="ARBA" id="ARBA00004186"/>
    </source>
</evidence>
<dbReference type="PANTHER" id="PTHR13428">
    <property type="entry name" value="INNER NUCLEAR MEMBRANE PROTEIN MAN1 LEM DOMAIN CONTAINING PROTEIN"/>
    <property type="match status" value="1"/>
</dbReference>
<evidence type="ECO:0000256" key="12">
    <source>
        <dbReference type="ARBA" id="ARBA00069076"/>
    </source>
</evidence>
<dbReference type="GO" id="GO:0035914">
    <property type="term" value="P:skeletal muscle cell differentiation"/>
    <property type="evidence" value="ECO:0007669"/>
    <property type="project" value="Ensembl"/>
</dbReference>
<dbReference type="Gene3D" id="1.10.10.1180">
    <property type="entry name" value="MAN1, winged-helix domain"/>
    <property type="match status" value="1"/>
</dbReference>
<evidence type="ECO:0000313" key="17">
    <source>
        <dbReference type="Proteomes" id="UP000694421"/>
    </source>
</evidence>
<dbReference type="GO" id="GO:0043409">
    <property type="term" value="P:negative regulation of MAPK cascade"/>
    <property type="evidence" value="ECO:0007669"/>
    <property type="project" value="Ensembl"/>
</dbReference>
<accession>A0A8D0EE48</accession>
<evidence type="ECO:0000256" key="9">
    <source>
        <dbReference type="ARBA" id="ARBA00023212"/>
    </source>
</evidence>
<dbReference type="AlphaFoldDB" id="A0A8D0EE48"/>
<evidence type="ECO:0000256" key="14">
    <source>
        <dbReference type="SAM" id="Phobius"/>
    </source>
</evidence>
<protein>
    <recommendedName>
        <fullName evidence="12">LEM domain-containing protein 2</fullName>
    </recommendedName>
</protein>
<dbReference type="GO" id="GO:0060914">
    <property type="term" value="P:heart formation"/>
    <property type="evidence" value="ECO:0007669"/>
    <property type="project" value="Ensembl"/>
</dbReference>
<keyword evidence="7" id="KW-0007">Acetylation</keyword>
<dbReference type="GO" id="GO:0031490">
    <property type="term" value="F:chromatin DNA binding"/>
    <property type="evidence" value="ECO:0007669"/>
    <property type="project" value="TreeGrafter"/>
</dbReference>
<dbReference type="PROSITE" id="PS50954">
    <property type="entry name" value="LEM"/>
    <property type="match status" value="1"/>
</dbReference>
<dbReference type="SMART" id="SM00540">
    <property type="entry name" value="LEM"/>
    <property type="match status" value="1"/>
</dbReference>
<evidence type="ECO:0000256" key="11">
    <source>
        <dbReference type="ARBA" id="ARBA00063442"/>
    </source>
</evidence>
<keyword evidence="10" id="KW-0539">Nucleus</keyword>
<reference evidence="16" key="2">
    <citation type="submission" date="2025-09" db="UniProtKB">
        <authorList>
            <consortium name="Ensembl"/>
        </authorList>
    </citation>
    <scope>IDENTIFICATION</scope>
</reference>
<evidence type="ECO:0000313" key="16">
    <source>
        <dbReference type="Ensembl" id="ENSSMRP00000030135.1"/>
    </source>
</evidence>
<evidence type="ECO:0000256" key="5">
    <source>
        <dbReference type="ARBA" id="ARBA00022692"/>
    </source>
</evidence>
<keyword evidence="3" id="KW-0963">Cytoplasm</keyword>
<feature type="compositionally biased region" description="Low complexity" evidence="13">
    <location>
        <begin position="87"/>
        <end position="98"/>
    </location>
</feature>
<feature type="compositionally biased region" description="Polar residues" evidence="13">
    <location>
        <begin position="8"/>
        <end position="23"/>
    </location>
</feature>
<dbReference type="GO" id="GO:0022008">
    <property type="term" value="P:neurogenesis"/>
    <property type="evidence" value="ECO:0007669"/>
    <property type="project" value="Ensembl"/>
</dbReference>
<dbReference type="Pfam" id="PF09402">
    <property type="entry name" value="MSC"/>
    <property type="match status" value="1"/>
</dbReference>
<evidence type="ECO:0000256" key="6">
    <source>
        <dbReference type="ARBA" id="ARBA00022989"/>
    </source>
</evidence>
<dbReference type="GO" id="GO:0005819">
    <property type="term" value="C:spindle"/>
    <property type="evidence" value="ECO:0007669"/>
    <property type="project" value="UniProtKB-SubCell"/>
</dbReference>
<keyword evidence="9" id="KW-0206">Cytoskeleton</keyword>
<dbReference type="GO" id="GO:0071168">
    <property type="term" value="P:protein localization to chromatin"/>
    <property type="evidence" value="ECO:0007669"/>
    <property type="project" value="Ensembl"/>
</dbReference>
<keyword evidence="17" id="KW-1185">Reference proteome</keyword>
<keyword evidence="4" id="KW-0597">Phosphoprotein</keyword>
<dbReference type="GeneTree" id="ENSGT00940000160955"/>
<feature type="region of interest" description="Disordered" evidence="13">
    <location>
        <begin position="257"/>
        <end position="325"/>
    </location>
</feature>
<evidence type="ECO:0000256" key="7">
    <source>
        <dbReference type="ARBA" id="ARBA00022990"/>
    </source>
</evidence>
<organism evidence="16 17">
    <name type="scientific">Salvator merianae</name>
    <name type="common">Argentine black and white tegu</name>
    <name type="synonym">Tupinambis merianae</name>
    <dbReference type="NCBI Taxonomy" id="96440"/>
    <lineage>
        <taxon>Eukaryota</taxon>
        <taxon>Metazoa</taxon>
        <taxon>Chordata</taxon>
        <taxon>Craniata</taxon>
        <taxon>Vertebrata</taxon>
        <taxon>Euteleostomi</taxon>
        <taxon>Lepidosauria</taxon>
        <taxon>Squamata</taxon>
        <taxon>Bifurcata</taxon>
        <taxon>Unidentata</taxon>
        <taxon>Episquamata</taxon>
        <taxon>Laterata</taxon>
        <taxon>Teiioidea</taxon>
        <taxon>Teiidae</taxon>
        <taxon>Salvator</taxon>
    </lineage>
</organism>
<feature type="region of interest" description="Disordered" evidence="13">
    <location>
        <begin position="1"/>
        <end position="31"/>
    </location>
</feature>
<dbReference type="InterPro" id="IPR011015">
    <property type="entry name" value="LEM/LEM-like_dom_sf"/>
</dbReference>
<dbReference type="Ensembl" id="ENSSMRT00000035162.1">
    <property type="protein sequence ID" value="ENSSMRP00000030135.1"/>
    <property type="gene ID" value="ENSSMRG00000023118.1"/>
</dbReference>
<dbReference type="InterPro" id="IPR041885">
    <property type="entry name" value="MAN1_winged_helix_dom"/>
</dbReference>
<evidence type="ECO:0000259" key="15">
    <source>
        <dbReference type="PROSITE" id="PS50954"/>
    </source>
</evidence>
<dbReference type="InterPro" id="IPR018996">
    <property type="entry name" value="Man1/Src1-like_C"/>
</dbReference>
<name>A0A8D0EE48_SALMN</name>
<dbReference type="GO" id="GO:0005637">
    <property type="term" value="C:nuclear inner membrane"/>
    <property type="evidence" value="ECO:0007669"/>
    <property type="project" value="UniProtKB-SubCell"/>
</dbReference>
<dbReference type="PANTHER" id="PTHR13428:SF8">
    <property type="entry name" value="LEM DOMAIN-CONTAINING PROTEIN 2"/>
    <property type="match status" value="1"/>
</dbReference>
<dbReference type="OMA" id="VAPSTHW"/>
<keyword evidence="8 14" id="KW-0472">Membrane</keyword>
<keyword evidence="5 14" id="KW-0812">Transmembrane</keyword>
<evidence type="ECO:0000256" key="13">
    <source>
        <dbReference type="SAM" id="MobiDB-lite"/>
    </source>
</evidence>
<dbReference type="FunFam" id="1.10.10.1180:FF:000002">
    <property type="entry name" value="LEM domain-containing protein 2"/>
    <property type="match status" value="1"/>
</dbReference>
<dbReference type="GO" id="GO:0030514">
    <property type="term" value="P:negative regulation of BMP signaling pathway"/>
    <property type="evidence" value="ECO:0007669"/>
    <property type="project" value="TreeGrafter"/>
</dbReference>
<dbReference type="CDD" id="cd12934">
    <property type="entry name" value="LEM"/>
    <property type="match status" value="1"/>
</dbReference>
<feature type="transmembrane region" description="Helical" evidence="14">
    <location>
        <begin position="540"/>
        <end position="561"/>
    </location>
</feature>
<evidence type="ECO:0000256" key="3">
    <source>
        <dbReference type="ARBA" id="ARBA00022490"/>
    </source>
</evidence>
<keyword evidence="6 14" id="KW-1133">Transmembrane helix</keyword>
<comment type="subcellular location">
    <subcellularLocation>
        <location evidence="1">Cytoplasm</location>
        <location evidence="1">Cytoskeleton</location>
        <location evidence="1">Spindle</location>
    </subcellularLocation>
    <subcellularLocation>
        <location evidence="2">Nucleus inner membrane</location>
        <topology evidence="2">Multi-pass membrane protein</topology>
    </subcellularLocation>
</comment>
<feature type="domain" description="LEM" evidence="15">
    <location>
        <begin position="26"/>
        <end position="70"/>
    </location>
</feature>
<dbReference type="Gene3D" id="1.10.720.40">
    <property type="match status" value="1"/>
</dbReference>
<dbReference type="GO" id="GO:0005783">
    <property type="term" value="C:endoplasmic reticulum"/>
    <property type="evidence" value="ECO:0007669"/>
    <property type="project" value="Ensembl"/>
</dbReference>
<evidence type="ECO:0000256" key="2">
    <source>
        <dbReference type="ARBA" id="ARBA00004473"/>
    </source>
</evidence>
<feature type="region of interest" description="Disordered" evidence="13">
    <location>
        <begin position="69"/>
        <end position="217"/>
    </location>
</feature>
<dbReference type="SUPFAM" id="SSF63451">
    <property type="entry name" value="LEM domain"/>
    <property type="match status" value="1"/>
</dbReference>
<reference evidence="16" key="1">
    <citation type="submission" date="2025-08" db="UniProtKB">
        <authorList>
            <consortium name="Ensembl"/>
        </authorList>
    </citation>
    <scope>IDENTIFICATION</scope>
</reference>
<proteinExistence type="predicted"/>
<evidence type="ECO:0000256" key="10">
    <source>
        <dbReference type="ARBA" id="ARBA00023242"/>
    </source>
</evidence>
<feature type="compositionally biased region" description="Acidic residues" evidence="13">
    <location>
        <begin position="126"/>
        <end position="137"/>
    </location>
</feature>
<evidence type="ECO:0000256" key="4">
    <source>
        <dbReference type="ARBA" id="ARBA00022553"/>
    </source>
</evidence>
<dbReference type="InterPro" id="IPR003887">
    <property type="entry name" value="LEM_dom"/>
</dbReference>
<comment type="subunit">
    <text evidence="11">Interacts (via N-terminus) with LMNA isoform C (via C-terminus) (in vitro). Interacts (via LEM domain) with BANF1. Interacts (via C-terminus) with CHMP7. Interacts (via N-terminus) with tubulin; the interaction causes microtubule bundling and stabilization (in vitro).</text>
</comment>
<feature type="transmembrane region" description="Helical" evidence="14">
    <location>
        <begin position="365"/>
        <end position="388"/>
    </location>
</feature>
<dbReference type="Proteomes" id="UP000694421">
    <property type="component" value="Unplaced"/>
</dbReference>
<dbReference type="GO" id="GO:0000785">
    <property type="term" value="C:chromatin"/>
    <property type="evidence" value="ECO:0007669"/>
    <property type="project" value="Ensembl"/>
</dbReference>